<dbReference type="InterPro" id="IPR009057">
    <property type="entry name" value="Homeodomain-like_sf"/>
</dbReference>
<dbReference type="GO" id="GO:0043565">
    <property type="term" value="F:sequence-specific DNA binding"/>
    <property type="evidence" value="ECO:0007669"/>
    <property type="project" value="InterPro"/>
</dbReference>
<keyword evidence="6" id="KW-1185">Reference proteome</keyword>
<dbReference type="RefSeq" id="WP_091948273.1">
    <property type="nucleotide sequence ID" value="NZ_FOSV01000013.1"/>
</dbReference>
<dbReference type="PROSITE" id="PS01124">
    <property type="entry name" value="HTH_ARAC_FAMILY_2"/>
    <property type="match status" value="1"/>
</dbReference>
<evidence type="ECO:0000313" key="6">
    <source>
        <dbReference type="Proteomes" id="UP000198804"/>
    </source>
</evidence>
<evidence type="ECO:0000313" key="5">
    <source>
        <dbReference type="EMBL" id="SFL34709.1"/>
    </source>
</evidence>
<dbReference type="AlphaFoldDB" id="A0A1I4GXN6"/>
<dbReference type="GO" id="GO:0003700">
    <property type="term" value="F:DNA-binding transcription factor activity"/>
    <property type="evidence" value="ECO:0007669"/>
    <property type="project" value="InterPro"/>
</dbReference>
<evidence type="ECO:0000256" key="1">
    <source>
        <dbReference type="ARBA" id="ARBA00023015"/>
    </source>
</evidence>
<dbReference type="InterPro" id="IPR050204">
    <property type="entry name" value="AraC_XylS_family_regulators"/>
</dbReference>
<dbReference type="InterPro" id="IPR035418">
    <property type="entry name" value="AraC-bd_2"/>
</dbReference>
<dbReference type="InterPro" id="IPR018060">
    <property type="entry name" value="HTH_AraC"/>
</dbReference>
<dbReference type="SMART" id="SM00342">
    <property type="entry name" value="HTH_ARAC"/>
    <property type="match status" value="1"/>
</dbReference>
<evidence type="ECO:0000259" key="4">
    <source>
        <dbReference type="PROSITE" id="PS01124"/>
    </source>
</evidence>
<evidence type="ECO:0000256" key="3">
    <source>
        <dbReference type="ARBA" id="ARBA00023163"/>
    </source>
</evidence>
<reference evidence="6" key="1">
    <citation type="submission" date="2016-10" db="EMBL/GenBank/DDBJ databases">
        <authorList>
            <person name="Varghese N."/>
            <person name="Submissions S."/>
        </authorList>
    </citation>
    <scope>NUCLEOTIDE SEQUENCE [LARGE SCALE GENOMIC DNA]</scope>
    <source>
        <strain evidence="6">CGMCC 1.6474</strain>
    </source>
</reference>
<sequence length="326" mass="35481">MPPHAFTFSSTDTPDGFERYRDLYKSGSDVAAAGAGFSASMKAHQVGRMLVFDRHLRAVEHSRDPARVRRDGFDHFTLQLLQRGRFHGGALGDERRMRPGEVVLFDMTRPQRTRADDARFVTISIARDLVERTAPNARRHHGQPLPAAVSGPLGDLMVSLVRRGATLPPTASDSLARALAELLAGALAGVEPVGDASAVVLATQRLDRAQACIEQRLSDPRLDAEAVAAAAGLSRSVLYRLFEPLGGVSQFILARRVAALAAALRNPDETRSITTLTYDHGFSSESHCSRAFRAVHGQPPGRFRESVRAARPEGGDLMLAWFRSLT</sequence>
<dbReference type="Pfam" id="PF14525">
    <property type="entry name" value="AraC_binding_2"/>
    <property type="match status" value="1"/>
</dbReference>
<proteinExistence type="predicted"/>
<dbReference type="PANTHER" id="PTHR46796">
    <property type="entry name" value="HTH-TYPE TRANSCRIPTIONAL ACTIVATOR RHAS-RELATED"/>
    <property type="match status" value="1"/>
</dbReference>
<dbReference type="SUPFAM" id="SSF46689">
    <property type="entry name" value="Homeodomain-like"/>
    <property type="match status" value="1"/>
</dbReference>
<dbReference type="Proteomes" id="UP000198804">
    <property type="component" value="Unassembled WGS sequence"/>
</dbReference>
<dbReference type="Pfam" id="PF12833">
    <property type="entry name" value="HTH_18"/>
    <property type="match status" value="1"/>
</dbReference>
<dbReference type="OrthoDB" id="8004517at2"/>
<dbReference type="EMBL" id="FOSV01000013">
    <property type="protein sequence ID" value="SFL34709.1"/>
    <property type="molecule type" value="Genomic_DNA"/>
</dbReference>
<accession>A0A1I4GXN6</accession>
<dbReference type="PANTHER" id="PTHR46796:SF6">
    <property type="entry name" value="ARAC SUBFAMILY"/>
    <property type="match status" value="1"/>
</dbReference>
<keyword evidence="2 5" id="KW-0238">DNA-binding</keyword>
<evidence type="ECO:0000256" key="2">
    <source>
        <dbReference type="ARBA" id="ARBA00023125"/>
    </source>
</evidence>
<keyword evidence="3" id="KW-0804">Transcription</keyword>
<dbReference type="STRING" id="414703.SAMN04488125_11351"/>
<organism evidence="5 6">
    <name type="scientific">Methylorubrum salsuginis</name>
    <dbReference type="NCBI Taxonomy" id="414703"/>
    <lineage>
        <taxon>Bacteria</taxon>
        <taxon>Pseudomonadati</taxon>
        <taxon>Pseudomonadota</taxon>
        <taxon>Alphaproteobacteria</taxon>
        <taxon>Hyphomicrobiales</taxon>
        <taxon>Methylobacteriaceae</taxon>
        <taxon>Methylorubrum</taxon>
    </lineage>
</organism>
<feature type="domain" description="HTH araC/xylS-type" evidence="4">
    <location>
        <begin position="207"/>
        <end position="306"/>
    </location>
</feature>
<name>A0A1I4GXN6_9HYPH</name>
<keyword evidence="1" id="KW-0805">Transcription regulation</keyword>
<gene>
    <name evidence="5" type="ORF">SAMN04488125_11351</name>
</gene>
<dbReference type="Gene3D" id="1.10.10.60">
    <property type="entry name" value="Homeodomain-like"/>
    <property type="match status" value="1"/>
</dbReference>
<protein>
    <submittedName>
        <fullName evidence="5">AraC-type DNA-binding protein</fullName>
    </submittedName>
</protein>